<dbReference type="EMBL" id="DYTV01000100">
    <property type="protein sequence ID" value="HJH11546.1"/>
    <property type="molecule type" value="Genomic_DNA"/>
</dbReference>
<dbReference type="Pfam" id="PF01522">
    <property type="entry name" value="Polysacc_deac_1"/>
    <property type="match status" value="1"/>
</dbReference>
<dbReference type="AlphaFoldDB" id="A0A921NBS5"/>
<sequence length="469" mass="52911">MQPRKRRRKPIIDFVLIAVLASLTAAVVLFVLADTEKNTATEKKEKANHISTESSAFEGISITTDASNNPNIPYALHYPKTEDDAFNKEVRNYVSTAKKAYLKELETLAQSEDDDVIPSLTIDLETVPFKDHYFSFLLTNTTYTGGIDEKAMIKTYFYDNMHKKRVTLAEVLGNDSSYLEKLAAYVQNDLLTNEEWQASLITDNVMRATAPKWENFERFAFRDDTLVFYFDDYELTASATTTPTVEVPLNFINPILAEGYQVDNTSAKNILSPPVRELDPNGKYVALTFDDGPEPGSTEKILDVLDKYDAKATFFLLGNRVQYYPEIVQEELKRGHEIGNHSWSHPVLTNLGIAQVQQEVNRTEEAIRNAIGQGATVFRPPYGAVNDTVRAQIPTPVILWSIDTLDWKHRNASQLLPMVKKSMHNHAVILMHDIHQSTADGLDSVLAYLSSEGYEFITVSEMEKLTANH</sequence>
<reference evidence="4" key="2">
    <citation type="submission" date="2021-09" db="EMBL/GenBank/DDBJ databases">
        <authorList>
            <person name="Gilroy R."/>
        </authorList>
    </citation>
    <scope>NUCLEOTIDE SEQUENCE</scope>
    <source>
        <strain evidence="4">CHK160-4876</strain>
    </source>
</reference>
<dbReference type="Proteomes" id="UP000700212">
    <property type="component" value="Unassembled WGS sequence"/>
</dbReference>
<evidence type="ECO:0000313" key="4">
    <source>
        <dbReference type="EMBL" id="HJH11546.1"/>
    </source>
</evidence>
<evidence type="ECO:0000256" key="1">
    <source>
        <dbReference type="ARBA" id="ARBA00022723"/>
    </source>
</evidence>
<comment type="caution">
    <text evidence="4">The sequence shown here is derived from an EMBL/GenBank/DDBJ whole genome shotgun (WGS) entry which is preliminary data.</text>
</comment>
<dbReference type="SUPFAM" id="SSF88713">
    <property type="entry name" value="Glycoside hydrolase/deacetylase"/>
    <property type="match status" value="1"/>
</dbReference>
<reference evidence="4" key="1">
    <citation type="journal article" date="2021" name="PeerJ">
        <title>Extensive microbial diversity within the chicken gut microbiome revealed by metagenomics and culture.</title>
        <authorList>
            <person name="Gilroy R."/>
            <person name="Ravi A."/>
            <person name="Getino M."/>
            <person name="Pursley I."/>
            <person name="Horton D.L."/>
            <person name="Alikhan N.F."/>
            <person name="Baker D."/>
            <person name="Gharbi K."/>
            <person name="Hall N."/>
            <person name="Watson M."/>
            <person name="Adriaenssens E.M."/>
            <person name="Foster-Nyarko E."/>
            <person name="Jarju S."/>
            <person name="Secka A."/>
            <person name="Antonio M."/>
            <person name="Oren A."/>
            <person name="Chaudhuri R.R."/>
            <person name="La Ragione R."/>
            <person name="Hildebrand F."/>
            <person name="Pallen M.J."/>
        </authorList>
    </citation>
    <scope>NUCLEOTIDE SEQUENCE</scope>
    <source>
        <strain evidence="4">CHK160-4876</strain>
    </source>
</reference>
<dbReference type="GO" id="GO:0016810">
    <property type="term" value="F:hydrolase activity, acting on carbon-nitrogen (but not peptide) bonds"/>
    <property type="evidence" value="ECO:0007669"/>
    <property type="project" value="InterPro"/>
</dbReference>
<proteinExistence type="predicted"/>
<dbReference type="GO" id="GO:0016020">
    <property type="term" value="C:membrane"/>
    <property type="evidence" value="ECO:0007669"/>
    <property type="project" value="TreeGrafter"/>
</dbReference>
<evidence type="ECO:0000259" key="3">
    <source>
        <dbReference type="PROSITE" id="PS51677"/>
    </source>
</evidence>
<dbReference type="InterPro" id="IPR037126">
    <property type="entry name" value="PdaC/RsiV-like_sf"/>
</dbReference>
<dbReference type="InterPro" id="IPR021729">
    <property type="entry name" value="DUF3298"/>
</dbReference>
<dbReference type="InterPro" id="IPR002509">
    <property type="entry name" value="NODB_dom"/>
</dbReference>
<dbReference type="PANTHER" id="PTHR10587:SF133">
    <property type="entry name" value="CHITIN DEACETYLASE 1-RELATED"/>
    <property type="match status" value="1"/>
</dbReference>
<protein>
    <submittedName>
        <fullName evidence="4">Polysaccharide deacetylase family protein</fullName>
    </submittedName>
</protein>
<keyword evidence="1" id="KW-0479">Metal-binding</keyword>
<dbReference type="PANTHER" id="PTHR10587">
    <property type="entry name" value="GLYCOSYL TRANSFERASE-RELATED"/>
    <property type="match status" value="1"/>
</dbReference>
<organism evidence="4 5">
    <name type="scientific">Metalysinibacillus jejuensis</name>
    <dbReference type="NCBI Taxonomy" id="914327"/>
    <lineage>
        <taxon>Bacteria</taxon>
        <taxon>Bacillati</taxon>
        <taxon>Bacillota</taxon>
        <taxon>Bacilli</taxon>
        <taxon>Bacillales</taxon>
        <taxon>Caryophanaceae</taxon>
        <taxon>Metalysinibacillus</taxon>
    </lineage>
</organism>
<accession>A0A921NBS5</accession>
<dbReference type="Pfam" id="PF11738">
    <property type="entry name" value="DUF3298"/>
    <property type="match status" value="1"/>
</dbReference>
<feature type="domain" description="NodB homology" evidence="3">
    <location>
        <begin position="283"/>
        <end position="457"/>
    </location>
</feature>
<dbReference type="Gene3D" id="3.20.20.370">
    <property type="entry name" value="Glycoside hydrolase/deacetylase"/>
    <property type="match status" value="1"/>
</dbReference>
<keyword evidence="2" id="KW-0378">Hydrolase</keyword>
<name>A0A921NBS5_9BACL</name>
<dbReference type="GO" id="GO:0046872">
    <property type="term" value="F:metal ion binding"/>
    <property type="evidence" value="ECO:0007669"/>
    <property type="project" value="UniProtKB-KW"/>
</dbReference>
<dbReference type="Gene3D" id="3.30.565.40">
    <property type="entry name" value="Fervidobacterium nodosum Rt17-B1 like"/>
    <property type="match status" value="1"/>
</dbReference>
<evidence type="ECO:0000256" key="2">
    <source>
        <dbReference type="ARBA" id="ARBA00022801"/>
    </source>
</evidence>
<gene>
    <name evidence="4" type="ORF">K8V30_07700</name>
</gene>
<dbReference type="Gene3D" id="3.90.640.20">
    <property type="entry name" value="Heat-shock cognate protein, ATPase"/>
    <property type="match status" value="1"/>
</dbReference>
<evidence type="ECO:0000313" key="5">
    <source>
        <dbReference type="Proteomes" id="UP000700212"/>
    </source>
</evidence>
<dbReference type="GO" id="GO:0005975">
    <property type="term" value="P:carbohydrate metabolic process"/>
    <property type="evidence" value="ECO:0007669"/>
    <property type="project" value="InterPro"/>
</dbReference>
<dbReference type="InterPro" id="IPR011330">
    <property type="entry name" value="Glyco_hydro/deAcase_b/a-brl"/>
</dbReference>
<dbReference type="CDD" id="cd10954">
    <property type="entry name" value="CE4_CtAXE_like"/>
    <property type="match status" value="1"/>
</dbReference>
<dbReference type="InterPro" id="IPR050248">
    <property type="entry name" value="Polysacc_deacetylase_ArnD"/>
</dbReference>
<dbReference type="PROSITE" id="PS51677">
    <property type="entry name" value="NODB"/>
    <property type="match status" value="1"/>
</dbReference>